<proteinExistence type="inferred from homology"/>
<evidence type="ECO:0000256" key="3">
    <source>
        <dbReference type="ARBA" id="ARBA00043812"/>
    </source>
</evidence>
<dbReference type="GO" id="GO:0030497">
    <property type="term" value="P:fatty acid elongation"/>
    <property type="evidence" value="ECO:0007669"/>
    <property type="project" value="TreeGrafter"/>
</dbReference>
<evidence type="ECO:0000313" key="13">
    <source>
        <dbReference type="EMBL" id="KAF4694994.1"/>
    </source>
</evidence>
<dbReference type="PRINTS" id="PR00081">
    <property type="entry name" value="GDHRDH"/>
</dbReference>
<dbReference type="EC" id="1.1.1.298" evidence="4"/>
<dbReference type="PROSITE" id="PS00061">
    <property type="entry name" value="ADH_SHORT"/>
    <property type="match status" value="1"/>
</dbReference>
<dbReference type="OrthoDB" id="1393670at2759"/>
<feature type="domain" description="Ketoreductase" evidence="12">
    <location>
        <begin position="83"/>
        <end position="260"/>
    </location>
</feature>
<evidence type="ECO:0000256" key="1">
    <source>
        <dbReference type="ARBA" id="ARBA00006484"/>
    </source>
</evidence>
<comment type="catalytic activity">
    <reaction evidence="10">
        <text>3-hydroxypropanoate + NADP(+) = 3-oxopropanoate + NADPH + H(+)</text>
        <dbReference type="Rhea" id="RHEA:26438"/>
        <dbReference type="ChEBI" id="CHEBI:15378"/>
        <dbReference type="ChEBI" id="CHEBI:16510"/>
        <dbReference type="ChEBI" id="CHEBI:33190"/>
        <dbReference type="ChEBI" id="CHEBI:57783"/>
        <dbReference type="ChEBI" id="CHEBI:58349"/>
        <dbReference type="EC" id="1.1.1.298"/>
    </reaction>
</comment>
<dbReference type="Pfam" id="PF00106">
    <property type="entry name" value="adh_short"/>
    <property type="match status" value="1"/>
</dbReference>
<comment type="caution">
    <text evidence="13">The sequence shown here is derived from an EMBL/GenBank/DDBJ whole genome shotgun (WGS) entry which is preliminary data.</text>
</comment>
<evidence type="ECO:0000256" key="5">
    <source>
        <dbReference type="ARBA" id="ARBA00044059"/>
    </source>
</evidence>
<evidence type="ECO:0000256" key="10">
    <source>
        <dbReference type="ARBA" id="ARBA00047274"/>
    </source>
</evidence>
<evidence type="ECO:0000256" key="2">
    <source>
        <dbReference type="ARBA" id="ARBA00023002"/>
    </source>
</evidence>
<dbReference type="PANTHER" id="PTHR43086:SF3">
    <property type="entry name" value="NADP-DEPENDENT 3-HYDROXY ACID DEHYDROGENASE YDFG"/>
    <property type="match status" value="1"/>
</dbReference>
<comment type="function">
    <text evidence="9">NADP-dependent dehydrogenase with broad substrate specificity acting on 3-hydroxy acids. Catalyzes the NADP-dependent oxidation of L-allo-threonine to L-2-amino-3-keto-butyrate, which is spontaneously decarboxylated into aminoacetone. Also acts on D-threonine, L-serine, D-serine, D-3-hydroxyisobutyrate, L-3-hydroxyisobutyrate, D-glycerate and L-glycerate. Able to catalyze the reduction of the malonic semialdehyde to 3-hydroxypropionic acid. YdfG is apparently supplementing RutE, the presumed malonic semialdehyde reductase involved in pyrimidine degradation since both are able to detoxify malonic semialdehyde.</text>
</comment>
<dbReference type="Gene3D" id="3.40.50.720">
    <property type="entry name" value="NAD(P)-binding Rossmann-like Domain"/>
    <property type="match status" value="1"/>
</dbReference>
<comment type="catalytic activity">
    <reaction evidence="3">
        <text>L-allo-threonine + NADP(+) = aminoacetone + CO2 + NADPH</text>
        <dbReference type="Rhea" id="RHEA:43524"/>
        <dbReference type="ChEBI" id="CHEBI:16526"/>
        <dbReference type="ChEBI" id="CHEBI:57783"/>
        <dbReference type="ChEBI" id="CHEBI:58320"/>
        <dbReference type="ChEBI" id="CHEBI:58349"/>
        <dbReference type="ChEBI" id="CHEBI:58585"/>
        <dbReference type="EC" id="1.1.1.381"/>
    </reaction>
</comment>
<dbReference type="GO" id="GO:0005783">
    <property type="term" value="C:endoplasmic reticulum"/>
    <property type="evidence" value="ECO:0007669"/>
    <property type="project" value="TreeGrafter"/>
</dbReference>
<sequence>MLLRTVGLLSPTSCHPGPFEGIVSVNLCGITRFAGRVEGFFGDCADPQSEFGHLGKAIASSLQPLHSILSMSASNTRTSLAGKVAVVTGASSGIGEGFARRLAAEGCKVALAARREDRLNNIVDELKQKGLTAMAVATDVSSQDSVKSLFASVEAQLGPVDIVVNCAGVMYFTLHRSQHWDEWERTIDINCKGVVYTSGAVLPSMLERKVGHIINISSDAATTIFPALSVYNASKAFVHVFSKSLRGETVGTGIRVTELQPGDVGTDLVVNNTDTDAANTIGVTIGKTIDGGGDRNAVLDVSDIVDAGVFALTAPPHVGVNEILIEPRNQMYGDPTAINATD</sequence>
<evidence type="ECO:0000313" key="14">
    <source>
        <dbReference type="Proteomes" id="UP000541610"/>
    </source>
</evidence>
<reference evidence="13 14" key="1">
    <citation type="submission" date="2020-04" db="EMBL/GenBank/DDBJ databases">
        <title>Perkinsus olseni comparative genomics.</title>
        <authorList>
            <person name="Bogema D.R."/>
        </authorList>
    </citation>
    <scope>NUCLEOTIDE SEQUENCE [LARGE SCALE GENOMIC DNA]</scope>
    <source>
        <strain evidence="13">00978-12</strain>
    </source>
</reference>
<dbReference type="PANTHER" id="PTHR43086">
    <property type="entry name" value="VERY-LONG-CHAIN 3-OXOOACYL-COA REDUCTASE"/>
    <property type="match status" value="1"/>
</dbReference>
<dbReference type="GO" id="GO:0035527">
    <property type="term" value="F:3-hydroxypropionate dehydrogenase (NADP+) activity"/>
    <property type="evidence" value="ECO:0007669"/>
    <property type="project" value="UniProtKB-EC"/>
</dbReference>
<dbReference type="InterPro" id="IPR036291">
    <property type="entry name" value="NAD(P)-bd_dom_sf"/>
</dbReference>
<protein>
    <recommendedName>
        <fullName evidence="6">NADP-dependent 3-hydroxy acid dehydrogenase YdfG</fullName>
        <ecNumber evidence="4">1.1.1.298</ecNumber>
        <ecNumber evidence="5">1.1.1.381</ecNumber>
    </recommendedName>
    <alternativeName>
        <fullName evidence="8">L-allo-threonine dehydrogenase</fullName>
    </alternativeName>
    <alternativeName>
        <fullName evidence="7">Malonic semialdehyde reductase</fullName>
    </alternativeName>
</protein>
<dbReference type="SMART" id="SM00822">
    <property type="entry name" value="PKS_KR"/>
    <property type="match status" value="1"/>
</dbReference>
<dbReference type="EC" id="1.1.1.381" evidence="5"/>
<gene>
    <name evidence="13" type="ORF">FOZ60_006117</name>
</gene>
<evidence type="ECO:0000256" key="4">
    <source>
        <dbReference type="ARBA" id="ARBA00044050"/>
    </source>
</evidence>
<dbReference type="SUPFAM" id="SSF51735">
    <property type="entry name" value="NAD(P)-binding Rossmann-fold domains"/>
    <property type="match status" value="1"/>
</dbReference>
<dbReference type="PRINTS" id="PR00080">
    <property type="entry name" value="SDRFAMILY"/>
</dbReference>
<dbReference type="AlphaFoldDB" id="A0A7J6PFJ9"/>
<comment type="similarity">
    <text evidence="1 11">Belongs to the short-chain dehydrogenases/reductases (SDR) family.</text>
</comment>
<evidence type="ECO:0000259" key="12">
    <source>
        <dbReference type="SMART" id="SM00822"/>
    </source>
</evidence>
<dbReference type="Proteomes" id="UP000541610">
    <property type="component" value="Unassembled WGS sequence"/>
</dbReference>
<organism evidence="13 14">
    <name type="scientific">Perkinsus olseni</name>
    <name type="common">Perkinsus atlanticus</name>
    <dbReference type="NCBI Taxonomy" id="32597"/>
    <lineage>
        <taxon>Eukaryota</taxon>
        <taxon>Sar</taxon>
        <taxon>Alveolata</taxon>
        <taxon>Perkinsozoa</taxon>
        <taxon>Perkinsea</taxon>
        <taxon>Perkinsida</taxon>
        <taxon>Perkinsidae</taxon>
        <taxon>Perkinsus</taxon>
    </lineage>
</organism>
<dbReference type="InterPro" id="IPR057326">
    <property type="entry name" value="KR_dom"/>
</dbReference>
<dbReference type="FunFam" id="3.40.50.720:FF:000047">
    <property type="entry name" value="NADP-dependent L-serine/L-allo-threonine dehydrogenase"/>
    <property type="match status" value="1"/>
</dbReference>
<accession>A0A7J6PFJ9</accession>
<evidence type="ECO:0000256" key="8">
    <source>
        <dbReference type="ARBA" id="ARBA00044349"/>
    </source>
</evidence>
<evidence type="ECO:0000256" key="6">
    <source>
        <dbReference type="ARBA" id="ARBA00044065"/>
    </source>
</evidence>
<keyword evidence="2" id="KW-0560">Oxidoreductase</keyword>
<dbReference type="InterPro" id="IPR002347">
    <property type="entry name" value="SDR_fam"/>
</dbReference>
<dbReference type="InterPro" id="IPR020904">
    <property type="entry name" value="Sc_DH/Rdtase_CS"/>
</dbReference>
<evidence type="ECO:0000256" key="11">
    <source>
        <dbReference type="RuleBase" id="RU000363"/>
    </source>
</evidence>
<dbReference type="EMBL" id="JABANP010000025">
    <property type="protein sequence ID" value="KAF4694994.1"/>
    <property type="molecule type" value="Genomic_DNA"/>
</dbReference>
<name>A0A7J6PFJ9_PEROL</name>
<evidence type="ECO:0000256" key="9">
    <source>
        <dbReference type="ARBA" id="ARBA00045650"/>
    </source>
</evidence>
<evidence type="ECO:0000256" key="7">
    <source>
        <dbReference type="ARBA" id="ARBA00044271"/>
    </source>
</evidence>